<dbReference type="OrthoDB" id="5911041at2759"/>
<evidence type="ECO:0000313" key="1">
    <source>
        <dbReference type="EMBL" id="CAD2200584.1"/>
    </source>
</evidence>
<accession>A0A6V7XMP2</accession>
<proteinExistence type="predicted"/>
<dbReference type="AlphaFoldDB" id="A0A6V7XMP2"/>
<sequence>MSVDNIEQLLARAILDLELKMKHEIRQNSALHLARIEKHNQQLEKRLDIIEAKASL</sequence>
<evidence type="ECO:0000313" key="2">
    <source>
        <dbReference type="Proteomes" id="UP000580250"/>
    </source>
</evidence>
<name>A0A6V7XMP2_MELEN</name>
<organism evidence="1 2">
    <name type="scientific">Meloidogyne enterolobii</name>
    <name type="common">Root-knot nematode worm</name>
    <name type="synonym">Meloidogyne mayaguensis</name>
    <dbReference type="NCBI Taxonomy" id="390850"/>
    <lineage>
        <taxon>Eukaryota</taxon>
        <taxon>Metazoa</taxon>
        <taxon>Ecdysozoa</taxon>
        <taxon>Nematoda</taxon>
        <taxon>Chromadorea</taxon>
        <taxon>Rhabditida</taxon>
        <taxon>Tylenchina</taxon>
        <taxon>Tylenchomorpha</taxon>
        <taxon>Tylenchoidea</taxon>
        <taxon>Meloidogynidae</taxon>
        <taxon>Meloidogyninae</taxon>
        <taxon>Meloidogyne</taxon>
    </lineage>
</organism>
<gene>
    <name evidence="1" type="ORF">MENT_LOCUS54063</name>
</gene>
<reference evidence="1 2" key="1">
    <citation type="submission" date="2020-08" db="EMBL/GenBank/DDBJ databases">
        <authorList>
            <person name="Koutsovoulos G."/>
            <person name="Danchin GJ E."/>
        </authorList>
    </citation>
    <scope>NUCLEOTIDE SEQUENCE [LARGE SCALE GENOMIC DNA]</scope>
</reference>
<dbReference type="Proteomes" id="UP000580250">
    <property type="component" value="Unassembled WGS sequence"/>
</dbReference>
<comment type="caution">
    <text evidence="1">The sequence shown here is derived from an EMBL/GenBank/DDBJ whole genome shotgun (WGS) entry which is preliminary data.</text>
</comment>
<dbReference type="EMBL" id="CAJEWN010001876">
    <property type="protein sequence ID" value="CAD2200584.1"/>
    <property type="molecule type" value="Genomic_DNA"/>
</dbReference>
<protein>
    <submittedName>
        <fullName evidence="1">Uncharacterized protein</fullName>
    </submittedName>
</protein>